<keyword evidence="1" id="KW-0812">Transmembrane</keyword>
<keyword evidence="1" id="KW-0472">Membrane</keyword>
<gene>
    <name evidence="2" type="ORF">SDC9_184309</name>
</gene>
<evidence type="ECO:0000313" key="2">
    <source>
        <dbReference type="EMBL" id="MPN36798.1"/>
    </source>
</evidence>
<organism evidence="2">
    <name type="scientific">bioreactor metagenome</name>
    <dbReference type="NCBI Taxonomy" id="1076179"/>
    <lineage>
        <taxon>unclassified sequences</taxon>
        <taxon>metagenomes</taxon>
        <taxon>ecological metagenomes</taxon>
    </lineage>
</organism>
<evidence type="ECO:0000256" key="1">
    <source>
        <dbReference type="SAM" id="Phobius"/>
    </source>
</evidence>
<comment type="caution">
    <text evidence="2">The sequence shown here is derived from an EMBL/GenBank/DDBJ whole genome shotgun (WGS) entry which is preliminary data.</text>
</comment>
<dbReference type="EMBL" id="VSSQ01091144">
    <property type="protein sequence ID" value="MPN36798.1"/>
    <property type="molecule type" value="Genomic_DNA"/>
</dbReference>
<feature type="transmembrane region" description="Helical" evidence="1">
    <location>
        <begin position="20"/>
        <end position="43"/>
    </location>
</feature>
<dbReference type="AlphaFoldDB" id="A0A645HCN8"/>
<protein>
    <submittedName>
        <fullName evidence="2">Uncharacterized protein</fullName>
    </submittedName>
</protein>
<sequence>MPGTRQQGVSNNIYKQISKVGVAISNQALLWSSVILPWFAALYEKGKTEKLYIEGGGVGH</sequence>
<proteinExistence type="predicted"/>
<keyword evidence="1" id="KW-1133">Transmembrane helix</keyword>
<accession>A0A645HCN8</accession>
<name>A0A645HCN8_9ZZZZ</name>
<reference evidence="2" key="1">
    <citation type="submission" date="2019-08" db="EMBL/GenBank/DDBJ databases">
        <authorList>
            <person name="Kucharzyk K."/>
            <person name="Murdoch R.W."/>
            <person name="Higgins S."/>
            <person name="Loffler F."/>
        </authorList>
    </citation>
    <scope>NUCLEOTIDE SEQUENCE</scope>
</reference>